<reference evidence="1 2" key="1">
    <citation type="submission" date="2017-07" db="EMBL/GenBank/DDBJ databases">
        <title>Flavobacterium cyanobacteriorum sp. nov., isolated from cyanobacterial aggregates in a eutrophic lake.</title>
        <authorList>
            <person name="Cai H."/>
        </authorList>
    </citation>
    <scope>NUCLEOTIDE SEQUENCE [LARGE SCALE GENOMIC DNA]</scope>
    <source>
        <strain evidence="1 2">TH167</strain>
    </source>
</reference>
<dbReference type="AlphaFoldDB" id="A0A255ZGF6"/>
<gene>
    <name evidence="1" type="ORF">CHX27_13220</name>
</gene>
<comment type="caution">
    <text evidence="1">The sequence shown here is derived from an EMBL/GenBank/DDBJ whole genome shotgun (WGS) entry which is preliminary data.</text>
</comment>
<protein>
    <recommendedName>
        <fullName evidence="3">T9SS type B sorting domain-containing protein</fullName>
    </recommendedName>
</protein>
<sequence length="58" mass="6632">MFIFDREGKLMKQIATTGQGWDGTFNGAPVPADDYWFTIQYSEAGVNKEFKAHFALKR</sequence>
<name>A0A255ZGF6_9FLAO</name>
<dbReference type="Proteomes" id="UP000216035">
    <property type="component" value="Unassembled WGS sequence"/>
</dbReference>
<dbReference type="EMBL" id="NOXX01000220">
    <property type="protein sequence ID" value="OYQ40637.1"/>
    <property type="molecule type" value="Genomic_DNA"/>
</dbReference>
<accession>A0A255ZGF6</accession>
<organism evidence="1 2">
    <name type="scientific">Flavobacterium aurantiibacter</name>
    <dbReference type="NCBI Taxonomy" id="2023067"/>
    <lineage>
        <taxon>Bacteria</taxon>
        <taxon>Pseudomonadati</taxon>
        <taxon>Bacteroidota</taxon>
        <taxon>Flavobacteriia</taxon>
        <taxon>Flavobacteriales</taxon>
        <taxon>Flavobacteriaceae</taxon>
        <taxon>Flavobacterium</taxon>
    </lineage>
</organism>
<dbReference type="OrthoDB" id="9765926at2"/>
<proteinExistence type="predicted"/>
<evidence type="ECO:0000313" key="2">
    <source>
        <dbReference type="Proteomes" id="UP000216035"/>
    </source>
</evidence>
<keyword evidence="2" id="KW-1185">Reference proteome</keyword>
<evidence type="ECO:0008006" key="3">
    <source>
        <dbReference type="Google" id="ProtNLM"/>
    </source>
</evidence>
<evidence type="ECO:0000313" key="1">
    <source>
        <dbReference type="EMBL" id="OYQ40637.1"/>
    </source>
</evidence>
<dbReference type="NCBIfam" id="TIGR04131">
    <property type="entry name" value="Bac_Flav_CTERM"/>
    <property type="match status" value="1"/>
</dbReference>
<dbReference type="InterPro" id="IPR026341">
    <property type="entry name" value="T9SS_type_B"/>
</dbReference>